<dbReference type="Proteomes" id="UP000319732">
    <property type="component" value="Unassembled WGS sequence"/>
</dbReference>
<dbReference type="PROSITE" id="PS51257">
    <property type="entry name" value="PROKAR_LIPOPROTEIN"/>
    <property type="match status" value="1"/>
</dbReference>
<accession>A0A545U8B0</accession>
<organism evidence="2 3">
    <name type="scientific">Exilibacterium tricleocarpae</name>
    <dbReference type="NCBI Taxonomy" id="2591008"/>
    <lineage>
        <taxon>Bacteria</taxon>
        <taxon>Pseudomonadati</taxon>
        <taxon>Pseudomonadota</taxon>
        <taxon>Gammaproteobacteria</taxon>
        <taxon>Cellvibrionales</taxon>
        <taxon>Cellvibrionaceae</taxon>
        <taxon>Exilibacterium</taxon>
    </lineage>
</organism>
<dbReference type="OrthoDB" id="5803286at2"/>
<sequence>MATLAKVTAAALALAMFGCGGGGGGGTETGDGTSVPPQPQLANISAFVDSSSYAGVLVGCVAAEEQSESCSLDTLPLIGLEHSDPDIDAIMARVAVSHTWMGERFAAVLAELPADILTLLKGVTAIVIDDDIRPSFYTTLTGAIYLDPANLWLTNAEKATINREEDFRSNFGNELAFRSLWRYTLNSVRAYQFYPLDGDEQRELGDIVYRLAALLFHELAHANDFFPPDIIGGLDTTQSVLAAAASIQGQRVAVQLQDDIPLSSDTLRGLAGVMFRGDTPSAEQRALSAAQVGELFAADGANDDYAYSSIYEDVAMLFEETMMKYHFNIDRDTGYTSAPAEAGGCEEFVVGWGNRNRLGDTEVKSRARYVTEALLPQADLSTFFDNLTLPVEMVPGVSWCFNLLSPPARPGSGTSLRIDREHRFHPEDLLRHH</sequence>
<dbReference type="AlphaFoldDB" id="A0A545U8B0"/>
<feature type="chain" id="PRO_5022191549" evidence="1">
    <location>
        <begin position="22"/>
        <end position="433"/>
    </location>
</feature>
<dbReference type="RefSeq" id="WP_142902558.1">
    <property type="nucleotide sequence ID" value="NZ_ML660087.1"/>
</dbReference>
<protein>
    <submittedName>
        <fullName evidence="2">Uncharacterized protein</fullName>
    </submittedName>
</protein>
<name>A0A545U8B0_9GAMM</name>
<keyword evidence="1" id="KW-0732">Signal</keyword>
<evidence type="ECO:0000256" key="1">
    <source>
        <dbReference type="SAM" id="SignalP"/>
    </source>
</evidence>
<dbReference type="EMBL" id="VHSG01000003">
    <property type="protein sequence ID" value="TQV85707.1"/>
    <property type="molecule type" value="Genomic_DNA"/>
</dbReference>
<keyword evidence="3" id="KW-1185">Reference proteome</keyword>
<evidence type="ECO:0000313" key="3">
    <source>
        <dbReference type="Proteomes" id="UP000319732"/>
    </source>
</evidence>
<proteinExistence type="predicted"/>
<comment type="caution">
    <text evidence="2">The sequence shown here is derived from an EMBL/GenBank/DDBJ whole genome shotgun (WGS) entry which is preliminary data.</text>
</comment>
<reference evidence="2 3" key="1">
    <citation type="submission" date="2019-06" db="EMBL/GenBank/DDBJ databases">
        <title>Whole genome sequence for Cellvibrionaceae sp. R142.</title>
        <authorList>
            <person name="Wang G."/>
        </authorList>
    </citation>
    <scope>NUCLEOTIDE SEQUENCE [LARGE SCALE GENOMIC DNA]</scope>
    <source>
        <strain evidence="2 3">R142</strain>
    </source>
</reference>
<gene>
    <name evidence="2" type="ORF">FKG94_02370</name>
</gene>
<evidence type="ECO:0000313" key="2">
    <source>
        <dbReference type="EMBL" id="TQV85707.1"/>
    </source>
</evidence>
<feature type="signal peptide" evidence="1">
    <location>
        <begin position="1"/>
        <end position="21"/>
    </location>
</feature>